<dbReference type="EMBL" id="KB309805">
    <property type="protein sequence ID" value="ELT93267.1"/>
    <property type="molecule type" value="Genomic_DNA"/>
</dbReference>
<evidence type="ECO:0000313" key="4">
    <source>
        <dbReference type="EnsemblMetazoa" id="CapteP135887"/>
    </source>
</evidence>
<evidence type="ECO:0000256" key="1">
    <source>
        <dbReference type="ARBA" id="ARBA00023163"/>
    </source>
</evidence>
<dbReference type="OMA" id="YESHFLV"/>
<dbReference type="GO" id="GO:0045944">
    <property type="term" value="P:positive regulation of transcription by RNA polymerase II"/>
    <property type="evidence" value="ECO:0007669"/>
    <property type="project" value="TreeGrafter"/>
</dbReference>
<dbReference type="EnsemblMetazoa" id="CapteT135887">
    <property type="protein sequence ID" value="CapteP135887"/>
    <property type="gene ID" value="CapteG135887"/>
</dbReference>
<proteinExistence type="predicted"/>
<dbReference type="GO" id="GO:0035517">
    <property type="term" value="C:PR-DUB complex"/>
    <property type="evidence" value="ECO:0007669"/>
    <property type="project" value="TreeGrafter"/>
</dbReference>
<protein>
    <recommendedName>
        <fullName evidence="2">HTH HARE-type domain-containing protein</fullName>
    </recommendedName>
</protein>
<dbReference type="HOGENOM" id="CLU_180275_0_0_1"/>
<dbReference type="Pfam" id="PF05066">
    <property type="entry name" value="HARE-HTH"/>
    <property type="match status" value="1"/>
</dbReference>
<dbReference type="EMBL" id="AMQN01012861">
    <property type="status" value="NOT_ANNOTATED_CDS"/>
    <property type="molecule type" value="Genomic_DNA"/>
</dbReference>
<evidence type="ECO:0000313" key="5">
    <source>
        <dbReference type="Proteomes" id="UP000014760"/>
    </source>
</evidence>
<dbReference type="PANTHER" id="PTHR13578">
    <property type="entry name" value="ADDITIONAL SEX COMBS LIKE PROTEIN ASXL"/>
    <property type="match status" value="1"/>
</dbReference>
<reference evidence="3 5" key="2">
    <citation type="journal article" date="2013" name="Nature">
        <title>Insights into bilaterian evolution from three spiralian genomes.</title>
        <authorList>
            <person name="Simakov O."/>
            <person name="Marletaz F."/>
            <person name="Cho S.J."/>
            <person name="Edsinger-Gonzales E."/>
            <person name="Havlak P."/>
            <person name="Hellsten U."/>
            <person name="Kuo D.H."/>
            <person name="Larsson T."/>
            <person name="Lv J."/>
            <person name="Arendt D."/>
            <person name="Savage R."/>
            <person name="Osoegawa K."/>
            <person name="de Jong P."/>
            <person name="Grimwood J."/>
            <person name="Chapman J.A."/>
            <person name="Shapiro H."/>
            <person name="Aerts A."/>
            <person name="Otillar R.P."/>
            <person name="Terry A.Y."/>
            <person name="Boore J.L."/>
            <person name="Grigoriev I.V."/>
            <person name="Lindberg D.R."/>
            <person name="Seaver E.C."/>
            <person name="Weisblat D.A."/>
            <person name="Putnam N.H."/>
            <person name="Rokhsar D.S."/>
        </authorList>
    </citation>
    <scope>NUCLEOTIDE SEQUENCE</scope>
    <source>
        <strain evidence="3 5">I ESC-2004</strain>
    </source>
</reference>
<gene>
    <name evidence="3" type="ORF">CAPTEDRAFT_135887</name>
</gene>
<organism evidence="3">
    <name type="scientific">Capitella teleta</name>
    <name type="common">Polychaete worm</name>
    <dbReference type="NCBI Taxonomy" id="283909"/>
    <lineage>
        <taxon>Eukaryota</taxon>
        <taxon>Metazoa</taxon>
        <taxon>Spiralia</taxon>
        <taxon>Lophotrochozoa</taxon>
        <taxon>Annelida</taxon>
        <taxon>Polychaeta</taxon>
        <taxon>Sedentaria</taxon>
        <taxon>Scolecida</taxon>
        <taxon>Capitellidae</taxon>
        <taxon>Capitella</taxon>
    </lineage>
</organism>
<dbReference type="OrthoDB" id="9348951at2759"/>
<dbReference type="GO" id="GO:0003682">
    <property type="term" value="F:chromatin binding"/>
    <property type="evidence" value="ECO:0007669"/>
    <property type="project" value="TreeGrafter"/>
</dbReference>
<dbReference type="PANTHER" id="PTHR13578:SF20">
    <property type="entry name" value="POLYCOMB PROTEIN ASX"/>
    <property type="match status" value="1"/>
</dbReference>
<evidence type="ECO:0000313" key="3">
    <source>
        <dbReference type="EMBL" id="ELT93267.1"/>
    </source>
</evidence>
<dbReference type="InterPro" id="IPR024811">
    <property type="entry name" value="ASX/ASX-like"/>
</dbReference>
<dbReference type="GO" id="GO:0009887">
    <property type="term" value="P:animal organ morphogenesis"/>
    <property type="evidence" value="ECO:0007669"/>
    <property type="project" value="TreeGrafter"/>
</dbReference>
<accession>R7TIF7</accession>
<keyword evidence="5" id="KW-1185">Reference proteome</keyword>
<sequence>MQAESLKDRNLRKKKGRTWAEAAKLALEKYPKTAMSHKEILHVIQEESLKEISGTTPLACLNAMLHANSRGQDSMFYKVAGRSGVYGLMVSMPNLVYSSDN</sequence>
<dbReference type="Proteomes" id="UP000014760">
    <property type="component" value="Unassembled WGS sequence"/>
</dbReference>
<feature type="domain" description="HTH HARE-type" evidence="2">
    <location>
        <begin position="17"/>
        <end position="91"/>
    </location>
</feature>
<dbReference type="PROSITE" id="PS51913">
    <property type="entry name" value="HTH_HARE"/>
    <property type="match status" value="1"/>
</dbReference>
<dbReference type="AlphaFoldDB" id="R7TIF7"/>
<keyword evidence="1" id="KW-0804">Transcription</keyword>
<name>R7TIF7_CAPTE</name>
<evidence type="ECO:0000259" key="2">
    <source>
        <dbReference type="PROSITE" id="PS51913"/>
    </source>
</evidence>
<reference evidence="4" key="3">
    <citation type="submission" date="2015-06" db="UniProtKB">
        <authorList>
            <consortium name="EnsemblMetazoa"/>
        </authorList>
    </citation>
    <scope>IDENTIFICATION</scope>
</reference>
<reference evidence="5" key="1">
    <citation type="submission" date="2012-12" db="EMBL/GenBank/DDBJ databases">
        <authorList>
            <person name="Hellsten U."/>
            <person name="Grimwood J."/>
            <person name="Chapman J.A."/>
            <person name="Shapiro H."/>
            <person name="Aerts A."/>
            <person name="Otillar R.P."/>
            <person name="Terry A.Y."/>
            <person name="Boore J.L."/>
            <person name="Simakov O."/>
            <person name="Marletaz F."/>
            <person name="Cho S.-J."/>
            <person name="Edsinger-Gonzales E."/>
            <person name="Havlak P."/>
            <person name="Kuo D.-H."/>
            <person name="Larsson T."/>
            <person name="Lv J."/>
            <person name="Arendt D."/>
            <person name="Savage R."/>
            <person name="Osoegawa K."/>
            <person name="de Jong P."/>
            <person name="Lindberg D.R."/>
            <person name="Seaver E.C."/>
            <person name="Weisblat D.A."/>
            <person name="Putnam N.H."/>
            <person name="Grigoriev I.V."/>
            <person name="Rokhsar D.S."/>
        </authorList>
    </citation>
    <scope>NUCLEOTIDE SEQUENCE</scope>
    <source>
        <strain evidence="5">I ESC-2004</strain>
    </source>
</reference>
<dbReference type="InterPro" id="IPR007759">
    <property type="entry name" value="Asxl_HARE-HTH"/>
</dbReference>
<dbReference type="STRING" id="283909.R7TIF7"/>